<keyword evidence="1" id="KW-0472">Membrane</keyword>
<dbReference type="OrthoDB" id="9815195at2"/>
<keyword evidence="3" id="KW-1185">Reference proteome</keyword>
<evidence type="ECO:0000256" key="1">
    <source>
        <dbReference type="SAM" id="Phobius"/>
    </source>
</evidence>
<dbReference type="AlphaFoldDB" id="A0A1X9YZ12"/>
<gene>
    <name evidence="2" type="ORF">CA264_21370</name>
</gene>
<dbReference type="PANTHER" id="PTHR38477:SF1">
    <property type="entry name" value="MUREIN L,D-TRANSPEPTIDASE CATALYTIC DOMAIN FAMILY PROTEIN"/>
    <property type="match status" value="1"/>
</dbReference>
<feature type="transmembrane region" description="Helical" evidence="1">
    <location>
        <begin position="6"/>
        <end position="26"/>
    </location>
</feature>
<dbReference type="PANTHER" id="PTHR38477">
    <property type="entry name" value="HYPOTHETICAL EXPORTED PROTEIN"/>
    <property type="match status" value="1"/>
</dbReference>
<geneLocation type="plasmid" evidence="2 3">
    <name>unnamed</name>
</geneLocation>
<evidence type="ECO:0000313" key="2">
    <source>
        <dbReference type="EMBL" id="ARS38099.1"/>
    </source>
</evidence>
<evidence type="ECO:0000313" key="3">
    <source>
        <dbReference type="Proteomes" id="UP000266292"/>
    </source>
</evidence>
<reference evidence="3" key="1">
    <citation type="submission" date="2017-05" db="EMBL/GenBank/DDBJ databases">
        <authorList>
            <person name="Ray J."/>
            <person name="Price M."/>
            <person name="Deutschbauer A."/>
        </authorList>
    </citation>
    <scope>NUCLEOTIDE SEQUENCE [LARGE SCALE GENOMIC DNA]</scope>
    <source>
        <strain evidence="3">DSM 19842</strain>
        <plasmid evidence="3">unnamed</plasmid>
    </source>
</reference>
<keyword evidence="1" id="KW-0812">Transmembrane</keyword>
<keyword evidence="2" id="KW-0614">Plasmid</keyword>
<proteinExistence type="predicted"/>
<dbReference type="InterPro" id="IPR032676">
    <property type="entry name" value="YkuD_2"/>
</dbReference>
<dbReference type="KEGG" id="pact:CA264_21370"/>
<organism evidence="2 3">
    <name type="scientific">Pontibacter actiniarum</name>
    <dbReference type="NCBI Taxonomy" id="323450"/>
    <lineage>
        <taxon>Bacteria</taxon>
        <taxon>Pseudomonadati</taxon>
        <taxon>Bacteroidota</taxon>
        <taxon>Cytophagia</taxon>
        <taxon>Cytophagales</taxon>
        <taxon>Hymenobacteraceae</taxon>
        <taxon>Pontibacter</taxon>
    </lineage>
</organism>
<sequence length="278" mass="30185">MKFQNIPAALYIVLFVVTVALGLGFTSKSKGSALVKTVAVQEAGVRESITNEAPSLPTLALNKYLETFYSEAGLAQKGLPLTVFRDAVVGYHNMMSAGLLSKEKPLVTVIDFNQSSKKRRLWVIDMEAREVLYNTLVAHGRGSGGEYATAFSNIEGSNQSSLGFYLTQGTYQGKNGLSLKLEGLDDHFNSNASERFVVVHGASYVSESFIDTNGRLGRSQGCPALPLEFTKPIIDTIKNQTLLYIDGPSSTYSSRLLNLDQAAVCFVAGKEKSFHSFS</sequence>
<name>A0A1X9YZ12_9BACT</name>
<dbReference type="Pfam" id="PF13645">
    <property type="entry name" value="YkuD_2"/>
    <property type="match status" value="1"/>
</dbReference>
<accession>A0A1X9YZ12</accession>
<evidence type="ECO:0008006" key="4">
    <source>
        <dbReference type="Google" id="ProtNLM"/>
    </source>
</evidence>
<dbReference type="STRING" id="709015.GCA_000472485_00083"/>
<dbReference type="Proteomes" id="UP000266292">
    <property type="component" value="Plasmid unnamed"/>
</dbReference>
<keyword evidence="1" id="KW-1133">Transmembrane helix</keyword>
<dbReference type="RefSeq" id="WP_025603854.1">
    <property type="nucleotide sequence ID" value="NZ_CP021236.1"/>
</dbReference>
<protein>
    <recommendedName>
        <fullName evidence="4">Murein L,D-transpeptidase catalytic domain family protein</fullName>
    </recommendedName>
</protein>
<dbReference type="EMBL" id="CP021236">
    <property type="protein sequence ID" value="ARS38099.1"/>
    <property type="molecule type" value="Genomic_DNA"/>
</dbReference>